<name>A0A8J2WR73_9STRA</name>
<accession>A0A8J2WR73</accession>
<comment type="caution">
    <text evidence="2">The sequence shown here is derived from an EMBL/GenBank/DDBJ whole genome shotgun (WGS) entry which is preliminary data.</text>
</comment>
<dbReference type="Proteomes" id="UP000789595">
    <property type="component" value="Unassembled WGS sequence"/>
</dbReference>
<dbReference type="EMBL" id="CAKKNE010000001">
    <property type="protein sequence ID" value="CAH0365497.1"/>
    <property type="molecule type" value="Genomic_DNA"/>
</dbReference>
<feature type="region of interest" description="Disordered" evidence="1">
    <location>
        <begin position="194"/>
        <end position="230"/>
    </location>
</feature>
<proteinExistence type="predicted"/>
<evidence type="ECO:0000313" key="2">
    <source>
        <dbReference type="EMBL" id="CAH0365497.1"/>
    </source>
</evidence>
<evidence type="ECO:0000256" key="1">
    <source>
        <dbReference type="SAM" id="MobiDB-lite"/>
    </source>
</evidence>
<feature type="region of interest" description="Disordered" evidence="1">
    <location>
        <begin position="160"/>
        <end position="179"/>
    </location>
</feature>
<reference evidence="2" key="1">
    <citation type="submission" date="2021-11" db="EMBL/GenBank/DDBJ databases">
        <authorList>
            <consortium name="Genoscope - CEA"/>
            <person name="William W."/>
        </authorList>
    </citation>
    <scope>NUCLEOTIDE SEQUENCE</scope>
</reference>
<evidence type="ECO:0000313" key="3">
    <source>
        <dbReference type="Proteomes" id="UP000789595"/>
    </source>
</evidence>
<organism evidence="2 3">
    <name type="scientific">Pelagomonas calceolata</name>
    <dbReference type="NCBI Taxonomy" id="35677"/>
    <lineage>
        <taxon>Eukaryota</taxon>
        <taxon>Sar</taxon>
        <taxon>Stramenopiles</taxon>
        <taxon>Ochrophyta</taxon>
        <taxon>Pelagophyceae</taxon>
        <taxon>Pelagomonadales</taxon>
        <taxon>Pelagomonadaceae</taxon>
        <taxon>Pelagomonas</taxon>
    </lineage>
</organism>
<keyword evidence="3" id="KW-1185">Reference proteome</keyword>
<protein>
    <submittedName>
        <fullName evidence="2">Uncharacterized protein</fullName>
    </submittedName>
</protein>
<sequence length="274" mass="31618">MTTARPSRDFRWTCRRKPWPQVEELPRPHKGPKPYKGDEAIHYSDRLNSTYQQRQFTRVVMDKHHKLIREAVTRMHEETHLSKHQYRVMDYYDKQRQIRDATDTHVPRTMKTGMSAIALHGWQAGLEAHYQRKAQAVPTLNPWIDKHLQFKRDYCNKRRARAKAVDKPPPKPPRIKKKSVDQLHAEIMAGWEAVPGGRAAPRSPRLHDPAPRRPTSAPARRRAAREAARAAAPFPAIDDAFAEAMRARDAASFLDPTCSPQALRRALGKNVKYP</sequence>
<dbReference type="AlphaFoldDB" id="A0A8J2WR73"/>
<gene>
    <name evidence="2" type="ORF">PECAL_1P19380</name>
</gene>